<keyword evidence="5" id="KW-0808">Transferase</keyword>
<keyword evidence="7" id="KW-0547">Nucleotide-binding</keyword>
<dbReference type="AlphaFoldDB" id="A0A847TYU5"/>
<dbReference type="Proteomes" id="UP000608662">
    <property type="component" value="Unassembled WGS sequence"/>
</dbReference>
<sequence>MSAVVAPLFMCSVAKLPTMRLRRRFLVAFLVLTVVLSVLSLAGFTLYRDATIAQEEAALERVSETMASQLDVLLTEKGQTVGLWTETPALADHHSQRQAESVRSFVLSTSFSGASVIAANGTMTALYSEGTAPAQSRALVGQQFGDREYFQRAMAGETYVSEPVSAASGNRIVTISAPIHSGGSIVGTFNAAFHVRRGDFLAPIRQEQSTAGGVLVAANGTTLYQQGPQPGDEGAVAVANATVDRAGWTVSTTRTESAVRSDLQSITLLGLGTLGLVLASLSVFGWWLYREYVANFERLQGGLNALVAGEYGTTVSLSGPTEWTNVAEHFNELSETLARRRVEVTVLNRVLRHNLRNAMTVVSGTAARIEESAEEERLIEDASLIKRRGESLLKLADHARIVETSLRTDRSESPPRPIGPLVEETVADLRAEYPDATVVTEWSSESALVPDGDLVAVVVDELIRNAIIHGCAEPTVSIDVTTTPETVSITVDDDGPGLPDVERRLLTESFVETPTEHGSGLGLWVVKWVVEWLDGSIDVALDDGTTVTITLPHVHEE</sequence>
<evidence type="ECO:0000259" key="13">
    <source>
        <dbReference type="PROSITE" id="PS50109"/>
    </source>
</evidence>
<dbReference type="InterPro" id="IPR029151">
    <property type="entry name" value="Sensor-like_sf"/>
</dbReference>
<proteinExistence type="predicted"/>
<evidence type="ECO:0000256" key="8">
    <source>
        <dbReference type="ARBA" id="ARBA00022777"/>
    </source>
</evidence>
<dbReference type="PROSITE" id="PS50109">
    <property type="entry name" value="HIS_KIN"/>
    <property type="match status" value="1"/>
</dbReference>
<evidence type="ECO:0000256" key="2">
    <source>
        <dbReference type="ARBA" id="ARBA00004651"/>
    </source>
</evidence>
<protein>
    <recommendedName>
        <fullName evidence="3">histidine kinase</fullName>
        <ecNumber evidence="3">2.7.13.3</ecNumber>
    </recommendedName>
</protein>
<dbReference type="InterPro" id="IPR033479">
    <property type="entry name" value="dCache_1"/>
</dbReference>
<dbReference type="EC" id="2.7.13.3" evidence="3"/>
<dbReference type="Gene3D" id="1.10.287.130">
    <property type="match status" value="1"/>
</dbReference>
<evidence type="ECO:0000256" key="11">
    <source>
        <dbReference type="ARBA" id="ARBA00023136"/>
    </source>
</evidence>
<comment type="catalytic activity">
    <reaction evidence="1">
        <text>ATP + protein L-histidine = ADP + protein N-phospho-L-histidine.</text>
        <dbReference type="EC" id="2.7.13.3"/>
    </reaction>
</comment>
<evidence type="ECO:0000256" key="10">
    <source>
        <dbReference type="ARBA" id="ARBA00022989"/>
    </source>
</evidence>
<evidence type="ECO:0000313" key="15">
    <source>
        <dbReference type="Proteomes" id="UP000608662"/>
    </source>
</evidence>
<keyword evidence="10 12" id="KW-1133">Transmembrane helix</keyword>
<keyword evidence="9" id="KW-0067">ATP-binding</keyword>
<dbReference type="Gene3D" id="3.30.565.10">
    <property type="entry name" value="Histidine kinase-like ATPase, C-terminal domain"/>
    <property type="match status" value="1"/>
</dbReference>
<evidence type="ECO:0000256" key="5">
    <source>
        <dbReference type="ARBA" id="ARBA00022679"/>
    </source>
</evidence>
<dbReference type="SUPFAM" id="SSF103190">
    <property type="entry name" value="Sensory domain-like"/>
    <property type="match status" value="1"/>
</dbReference>
<evidence type="ECO:0000256" key="12">
    <source>
        <dbReference type="SAM" id="Phobius"/>
    </source>
</evidence>
<gene>
    <name evidence="14" type="ORF">GOC74_00795</name>
</gene>
<keyword evidence="4" id="KW-1003">Cell membrane</keyword>
<dbReference type="InterPro" id="IPR003594">
    <property type="entry name" value="HATPase_dom"/>
</dbReference>
<organism evidence="14 15">
    <name type="scientific">Halomicrobium mukohataei</name>
    <dbReference type="NCBI Taxonomy" id="57705"/>
    <lineage>
        <taxon>Archaea</taxon>
        <taxon>Methanobacteriati</taxon>
        <taxon>Methanobacteriota</taxon>
        <taxon>Stenosarchaea group</taxon>
        <taxon>Halobacteria</taxon>
        <taxon>Halobacteriales</taxon>
        <taxon>Haloarculaceae</taxon>
        <taxon>Halomicrobium</taxon>
    </lineage>
</organism>
<dbReference type="Pfam" id="PF02518">
    <property type="entry name" value="HATPase_c"/>
    <property type="match status" value="1"/>
</dbReference>
<dbReference type="InterPro" id="IPR005467">
    <property type="entry name" value="His_kinase_dom"/>
</dbReference>
<keyword evidence="6 12" id="KW-0812">Transmembrane</keyword>
<evidence type="ECO:0000256" key="3">
    <source>
        <dbReference type="ARBA" id="ARBA00012438"/>
    </source>
</evidence>
<feature type="transmembrane region" description="Helical" evidence="12">
    <location>
        <begin position="266"/>
        <end position="289"/>
    </location>
</feature>
<feature type="domain" description="Histidine kinase" evidence="13">
    <location>
        <begin position="350"/>
        <end position="555"/>
    </location>
</feature>
<dbReference type="EMBL" id="WOYG01000001">
    <property type="protein sequence ID" value="NLV08473.1"/>
    <property type="molecule type" value="Genomic_DNA"/>
</dbReference>
<dbReference type="InterPro" id="IPR050980">
    <property type="entry name" value="2C_sensor_his_kinase"/>
</dbReference>
<dbReference type="PRINTS" id="PR00344">
    <property type="entry name" value="BCTRLSENSOR"/>
</dbReference>
<dbReference type="Gene3D" id="3.30.450.20">
    <property type="entry name" value="PAS domain"/>
    <property type="match status" value="1"/>
</dbReference>
<evidence type="ECO:0000313" key="14">
    <source>
        <dbReference type="EMBL" id="NLV08473.1"/>
    </source>
</evidence>
<evidence type="ECO:0000256" key="6">
    <source>
        <dbReference type="ARBA" id="ARBA00022692"/>
    </source>
</evidence>
<evidence type="ECO:0000256" key="4">
    <source>
        <dbReference type="ARBA" id="ARBA00022475"/>
    </source>
</evidence>
<dbReference type="GO" id="GO:0005524">
    <property type="term" value="F:ATP binding"/>
    <property type="evidence" value="ECO:0007669"/>
    <property type="project" value="UniProtKB-KW"/>
</dbReference>
<dbReference type="SUPFAM" id="SSF55874">
    <property type="entry name" value="ATPase domain of HSP90 chaperone/DNA topoisomerase II/histidine kinase"/>
    <property type="match status" value="1"/>
</dbReference>
<dbReference type="Pfam" id="PF02743">
    <property type="entry name" value="dCache_1"/>
    <property type="match status" value="1"/>
</dbReference>
<dbReference type="InterPro" id="IPR004358">
    <property type="entry name" value="Sig_transdc_His_kin-like_C"/>
</dbReference>
<dbReference type="InterPro" id="IPR036890">
    <property type="entry name" value="HATPase_C_sf"/>
</dbReference>
<comment type="subcellular location">
    <subcellularLocation>
        <location evidence="2">Cell membrane</location>
        <topology evidence="2">Multi-pass membrane protein</topology>
    </subcellularLocation>
</comment>
<keyword evidence="8 14" id="KW-0418">Kinase</keyword>
<accession>A0A847TYU5</accession>
<dbReference type="GO" id="GO:0005886">
    <property type="term" value="C:plasma membrane"/>
    <property type="evidence" value="ECO:0007669"/>
    <property type="project" value="UniProtKB-SubCell"/>
</dbReference>
<evidence type="ECO:0000256" key="7">
    <source>
        <dbReference type="ARBA" id="ARBA00022741"/>
    </source>
</evidence>
<evidence type="ECO:0000256" key="1">
    <source>
        <dbReference type="ARBA" id="ARBA00000085"/>
    </source>
</evidence>
<dbReference type="CDD" id="cd12914">
    <property type="entry name" value="PDC1_DGC_like"/>
    <property type="match status" value="1"/>
</dbReference>
<dbReference type="PANTHER" id="PTHR44936">
    <property type="entry name" value="SENSOR PROTEIN CREC"/>
    <property type="match status" value="1"/>
</dbReference>
<dbReference type="SMART" id="SM00387">
    <property type="entry name" value="HATPase_c"/>
    <property type="match status" value="1"/>
</dbReference>
<dbReference type="PANTHER" id="PTHR44936:SF10">
    <property type="entry name" value="SENSOR PROTEIN RSTB"/>
    <property type="match status" value="1"/>
</dbReference>
<keyword evidence="11 12" id="KW-0472">Membrane</keyword>
<dbReference type="CDD" id="cd00075">
    <property type="entry name" value="HATPase"/>
    <property type="match status" value="1"/>
</dbReference>
<reference evidence="14" key="1">
    <citation type="submission" date="2019-12" db="EMBL/GenBank/DDBJ databases">
        <title>Whole-genome sequence of Halomicrobium mukohataei pws1.</title>
        <authorList>
            <person name="Verma D.K."/>
            <person name="Gopal K."/>
            <person name="Prasad E.S."/>
        </authorList>
    </citation>
    <scope>NUCLEOTIDE SEQUENCE</scope>
    <source>
        <strain evidence="14">Pws1</strain>
    </source>
</reference>
<comment type="caution">
    <text evidence="14">The sequence shown here is derived from an EMBL/GenBank/DDBJ whole genome shotgun (WGS) entry which is preliminary data.</text>
</comment>
<evidence type="ECO:0000256" key="9">
    <source>
        <dbReference type="ARBA" id="ARBA00022840"/>
    </source>
</evidence>
<name>A0A847TYU5_9EURY</name>
<dbReference type="GO" id="GO:0004673">
    <property type="term" value="F:protein histidine kinase activity"/>
    <property type="evidence" value="ECO:0007669"/>
    <property type="project" value="UniProtKB-EC"/>
</dbReference>